<gene>
    <name evidence="3" type="ORF">HINF_LOCUS13215</name>
    <name evidence="4" type="ORF">HINF_LOCUS13216</name>
    <name evidence="1" type="ORF">HINF_LOCUS29725</name>
    <name evidence="2" type="ORF">HINF_LOCUS29726</name>
</gene>
<reference evidence="2" key="1">
    <citation type="submission" date="2023-06" db="EMBL/GenBank/DDBJ databases">
        <authorList>
            <person name="Kurt Z."/>
        </authorList>
    </citation>
    <scope>NUCLEOTIDE SEQUENCE</scope>
</reference>
<dbReference type="EMBL" id="CAXDID020000030">
    <property type="protein sequence ID" value="CAL5993741.1"/>
    <property type="molecule type" value="Genomic_DNA"/>
</dbReference>
<evidence type="ECO:0000313" key="4">
    <source>
        <dbReference type="EMBL" id="CAL5993741.1"/>
    </source>
</evidence>
<evidence type="ECO:0000313" key="2">
    <source>
        <dbReference type="EMBL" id="CAI9942081.1"/>
    </source>
</evidence>
<reference evidence="3 5" key="2">
    <citation type="submission" date="2024-07" db="EMBL/GenBank/DDBJ databases">
        <authorList>
            <person name="Akdeniz Z."/>
        </authorList>
    </citation>
    <scope>NUCLEOTIDE SEQUENCE [LARGE SCALE GENOMIC DNA]</scope>
</reference>
<dbReference type="AlphaFoldDB" id="A0AA86PP15"/>
<sequence length="232" mass="26386">MNPSEQTLTNAIAKALDISAQITNADQIVFFAMLQSERVFGQLFHVLSFDLNVAADSLRQMFHQLATKYLCNVLPEPKPDQVPNCSCVLNKQMKDRQQTRTESSGQLRFQGEFVSAVVRVLNHQGEAPAHVQVCELLQAHFKIHDQKLFWTQMHGIIPSKSATQLREYYQKSFAKCMFADIISVEDKVALRKLMEQMPDSKSSEVANAFLLGVGPEKYFKRNVVMYVTNLKK</sequence>
<dbReference type="EMBL" id="CATOUU010000697">
    <property type="protein sequence ID" value="CAI9942080.1"/>
    <property type="molecule type" value="Genomic_DNA"/>
</dbReference>
<dbReference type="Proteomes" id="UP001642409">
    <property type="component" value="Unassembled WGS sequence"/>
</dbReference>
<evidence type="ECO:0000313" key="3">
    <source>
        <dbReference type="EMBL" id="CAL5993739.1"/>
    </source>
</evidence>
<organism evidence="2">
    <name type="scientific">Hexamita inflata</name>
    <dbReference type="NCBI Taxonomy" id="28002"/>
    <lineage>
        <taxon>Eukaryota</taxon>
        <taxon>Metamonada</taxon>
        <taxon>Diplomonadida</taxon>
        <taxon>Hexamitidae</taxon>
        <taxon>Hexamitinae</taxon>
        <taxon>Hexamita</taxon>
    </lineage>
</organism>
<accession>A0AA86PP15</accession>
<protein>
    <submittedName>
        <fullName evidence="3">Hypothetical_protein</fullName>
    </submittedName>
</protein>
<dbReference type="EMBL" id="CAXDID020000030">
    <property type="protein sequence ID" value="CAL5993739.1"/>
    <property type="molecule type" value="Genomic_DNA"/>
</dbReference>
<dbReference type="EMBL" id="CATOUU010000697">
    <property type="protein sequence ID" value="CAI9942081.1"/>
    <property type="molecule type" value="Genomic_DNA"/>
</dbReference>
<keyword evidence="5" id="KW-1185">Reference proteome</keyword>
<proteinExistence type="predicted"/>
<name>A0AA86PP15_9EUKA</name>
<evidence type="ECO:0000313" key="5">
    <source>
        <dbReference type="Proteomes" id="UP001642409"/>
    </source>
</evidence>
<evidence type="ECO:0000313" key="1">
    <source>
        <dbReference type="EMBL" id="CAI9942080.1"/>
    </source>
</evidence>
<comment type="caution">
    <text evidence="2">The sequence shown here is derived from an EMBL/GenBank/DDBJ whole genome shotgun (WGS) entry which is preliminary data.</text>
</comment>